<keyword evidence="2" id="KW-1185">Reference proteome</keyword>
<proteinExistence type="predicted"/>
<evidence type="ECO:0000313" key="1">
    <source>
        <dbReference type="EMBL" id="RVU42414.1"/>
    </source>
</evidence>
<evidence type="ECO:0008006" key="3">
    <source>
        <dbReference type="Google" id="ProtNLM"/>
    </source>
</evidence>
<evidence type="ECO:0000313" key="2">
    <source>
        <dbReference type="Proteomes" id="UP000282926"/>
    </source>
</evidence>
<dbReference type="EMBL" id="SADD01000012">
    <property type="protein sequence ID" value="RVU42414.1"/>
    <property type="molecule type" value="Genomic_DNA"/>
</dbReference>
<comment type="caution">
    <text evidence="1">The sequence shown here is derived from an EMBL/GenBank/DDBJ whole genome shotgun (WGS) entry which is preliminary data.</text>
</comment>
<dbReference type="RefSeq" id="WP_127780936.1">
    <property type="nucleotide sequence ID" value="NZ_SADD01000012.1"/>
</dbReference>
<organism evidence="1 2">
    <name type="scientific">Lujinxingia sediminis</name>
    <dbReference type="NCBI Taxonomy" id="2480984"/>
    <lineage>
        <taxon>Bacteria</taxon>
        <taxon>Deltaproteobacteria</taxon>
        <taxon>Bradymonadales</taxon>
        <taxon>Lujinxingiaceae</taxon>
        <taxon>Lujinxingia</taxon>
    </lineage>
</organism>
<name>A0ABY0CQJ5_9DELT</name>
<sequence>MRRTSKRSDDSVAWMLTVEGEVGSAEREERAGEAVGQVREQQKLLHIPHRVQVGEEGGR</sequence>
<reference evidence="1 2" key="1">
    <citation type="submission" date="2019-01" db="EMBL/GenBank/DDBJ databases">
        <title>Lujinxingia litoralis gen. nov., sp. nov. and Lujinxingia sediminis gen. nov., sp. nov., new members in the order Bradymonadales, isolated from coastal sediment.</title>
        <authorList>
            <person name="Li C.-M."/>
        </authorList>
    </citation>
    <scope>NUCLEOTIDE SEQUENCE [LARGE SCALE GENOMIC DNA]</scope>
    <source>
        <strain evidence="1 2">SEH01</strain>
    </source>
</reference>
<accession>A0ABY0CQJ5</accession>
<protein>
    <recommendedName>
        <fullName evidence="3">BON domain-containing protein</fullName>
    </recommendedName>
</protein>
<gene>
    <name evidence="1" type="ORF">EA187_16175</name>
</gene>
<dbReference type="Proteomes" id="UP000282926">
    <property type="component" value="Unassembled WGS sequence"/>
</dbReference>